<dbReference type="GO" id="GO:0005634">
    <property type="term" value="C:nucleus"/>
    <property type="evidence" value="ECO:0007669"/>
    <property type="project" value="TreeGrafter"/>
</dbReference>
<protein>
    <submittedName>
        <fullName evidence="1">Uncharacterized protein</fullName>
    </submittedName>
</protein>
<dbReference type="Proteomes" id="UP000308365">
    <property type="component" value="Unassembled WGS sequence"/>
</dbReference>
<dbReference type="AlphaFoldDB" id="A0A4V5P6A3"/>
<gene>
    <name evidence="1" type="ORF">EI555_012675</name>
</gene>
<evidence type="ECO:0000313" key="2">
    <source>
        <dbReference type="Proteomes" id="UP000308365"/>
    </source>
</evidence>
<evidence type="ECO:0000313" key="1">
    <source>
        <dbReference type="EMBL" id="TKC36080.1"/>
    </source>
</evidence>
<dbReference type="EMBL" id="RWIC01001373">
    <property type="protein sequence ID" value="TKC36080.1"/>
    <property type="molecule type" value="Genomic_DNA"/>
</dbReference>
<comment type="caution">
    <text evidence="1">The sequence shown here is derived from an EMBL/GenBank/DDBJ whole genome shotgun (WGS) entry which is preliminary data.</text>
</comment>
<proteinExistence type="predicted"/>
<dbReference type="GO" id="GO:0005737">
    <property type="term" value="C:cytoplasm"/>
    <property type="evidence" value="ECO:0007669"/>
    <property type="project" value="TreeGrafter"/>
</dbReference>
<accession>A0A4V5P6A3</accession>
<sequence length="135" mass="15794">MLYFPFLLRYGEKNHPFTIASFKDRWEEWELSQQISDAVNRATLDYSSGTSSDEESCNKEPQIIPKVSNPKSIYQVENLKQPFQSWFHIPRKNNMGDGRMGLLGNAYHALHKIPKGHRPAAGHRVDRYHWVNTHR</sequence>
<dbReference type="InterPro" id="IPR033332">
    <property type="entry name" value="BTG"/>
</dbReference>
<reference evidence="2" key="1">
    <citation type="journal article" date="2019" name="IScience">
        <title>Narwhal Genome Reveals Long-Term Low Genetic Diversity despite Current Large Abundance Size.</title>
        <authorList>
            <person name="Westbury M.V."/>
            <person name="Petersen B."/>
            <person name="Garde E."/>
            <person name="Heide-Jorgensen M.P."/>
            <person name="Lorenzen E.D."/>
        </authorList>
    </citation>
    <scope>NUCLEOTIDE SEQUENCE [LARGE SCALE GENOMIC DNA]</scope>
</reference>
<organism evidence="1 2">
    <name type="scientific">Monodon monoceros</name>
    <name type="common">Narwhal</name>
    <name type="synonym">Ceratodon monodon</name>
    <dbReference type="NCBI Taxonomy" id="40151"/>
    <lineage>
        <taxon>Eukaryota</taxon>
        <taxon>Metazoa</taxon>
        <taxon>Chordata</taxon>
        <taxon>Craniata</taxon>
        <taxon>Vertebrata</taxon>
        <taxon>Euteleostomi</taxon>
        <taxon>Mammalia</taxon>
        <taxon>Eutheria</taxon>
        <taxon>Laurasiatheria</taxon>
        <taxon>Artiodactyla</taxon>
        <taxon>Whippomorpha</taxon>
        <taxon>Cetacea</taxon>
        <taxon>Odontoceti</taxon>
        <taxon>Monodontidae</taxon>
        <taxon>Monodon</taxon>
    </lineage>
</organism>
<name>A0A4V5P6A3_MONMO</name>
<dbReference type="PANTHER" id="PTHR22978">
    <property type="entry name" value="B-CELL TRANSLOCATION GENE"/>
    <property type="match status" value="1"/>
</dbReference>
<dbReference type="PANTHER" id="PTHR22978:SF5">
    <property type="entry name" value="PROTEIN BTG4"/>
    <property type="match status" value="1"/>
</dbReference>